<proteinExistence type="predicted"/>
<keyword evidence="3" id="KW-0949">S-adenosyl-L-methionine</keyword>
<feature type="region of interest" description="Disordered" evidence="4">
    <location>
        <begin position="33"/>
        <end position="54"/>
    </location>
</feature>
<evidence type="ECO:0000313" key="7">
    <source>
        <dbReference type="EMBL" id="KAK3240068.1"/>
    </source>
</evidence>
<dbReference type="Pfam" id="PF00891">
    <property type="entry name" value="Methyltransf_2"/>
    <property type="match status" value="1"/>
</dbReference>
<dbReference type="InterPro" id="IPR012967">
    <property type="entry name" value="COMT_dimerisation"/>
</dbReference>
<dbReference type="GO" id="GO:0008171">
    <property type="term" value="F:O-methyltransferase activity"/>
    <property type="evidence" value="ECO:0007669"/>
    <property type="project" value="InterPro"/>
</dbReference>
<dbReference type="Proteomes" id="UP001190700">
    <property type="component" value="Unassembled WGS sequence"/>
</dbReference>
<dbReference type="InterPro" id="IPR036388">
    <property type="entry name" value="WH-like_DNA-bd_sf"/>
</dbReference>
<dbReference type="AlphaFoldDB" id="A0AAE0ET89"/>
<dbReference type="GO" id="GO:0032259">
    <property type="term" value="P:methylation"/>
    <property type="evidence" value="ECO:0007669"/>
    <property type="project" value="UniProtKB-KW"/>
</dbReference>
<evidence type="ECO:0000256" key="3">
    <source>
        <dbReference type="ARBA" id="ARBA00022691"/>
    </source>
</evidence>
<evidence type="ECO:0000256" key="2">
    <source>
        <dbReference type="ARBA" id="ARBA00022679"/>
    </source>
</evidence>
<evidence type="ECO:0000259" key="6">
    <source>
        <dbReference type="Pfam" id="PF08100"/>
    </source>
</evidence>
<keyword evidence="1" id="KW-0489">Methyltransferase</keyword>
<gene>
    <name evidence="7" type="ORF">CYMTET_50050</name>
</gene>
<dbReference type="InterPro" id="IPR029063">
    <property type="entry name" value="SAM-dependent_MTases_sf"/>
</dbReference>
<organism evidence="7 8">
    <name type="scientific">Cymbomonas tetramitiformis</name>
    <dbReference type="NCBI Taxonomy" id="36881"/>
    <lineage>
        <taxon>Eukaryota</taxon>
        <taxon>Viridiplantae</taxon>
        <taxon>Chlorophyta</taxon>
        <taxon>Pyramimonadophyceae</taxon>
        <taxon>Pyramimonadales</taxon>
        <taxon>Pyramimonadaceae</taxon>
        <taxon>Cymbomonas</taxon>
    </lineage>
</organism>
<protein>
    <recommendedName>
        <fullName evidence="9">O-methyltransferase domain-containing protein</fullName>
    </recommendedName>
</protein>
<name>A0AAE0ET89_9CHLO</name>
<evidence type="ECO:0000259" key="5">
    <source>
        <dbReference type="Pfam" id="PF00891"/>
    </source>
</evidence>
<keyword evidence="8" id="KW-1185">Reference proteome</keyword>
<dbReference type="PANTHER" id="PTHR43712:SF2">
    <property type="entry name" value="O-METHYLTRANSFERASE CICE"/>
    <property type="match status" value="1"/>
</dbReference>
<dbReference type="CDD" id="cd02440">
    <property type="entry name" value="AdoMet_MTases"/>
    <property type="match status" value="1"/>
</dbReference>
<dbReference type="InterPro" id="IPR011991">
    <property type="entry name" value="ArsR-like_HTH"/>
</dbReference>
<dbReference type="PANTHER" id="PTHR43712">
    <property type="entry name" value="PUTATIVE (AFU_ORTHOLOGUE AFUA_4G14580)-RELATED"/>
    <property type="match status" value="1"/>
</dbReference>
<keyword evidence="2" id="KW-0808">Transferase</keyword>
<evidence type="ECO:0000313" key="8">
    <source>
        <dbReference type="Proteomes" id="UP001190700"/>
    </source>
</evidence>
<accession>A0AAE0ET89</accession>
<dbReference type="Gene3D" id="3.40.50.150">
    <property type="entry name" value="Vaccinia Virus protein VP39"/>
    <property type="match status" value="1"/>
</dbReference>
<reference evidence="7 8" key="1">
    <citation type="journal article" date="2015" name="Genome Biol. Evol.">
        <title>Comparative Genomics of a Bacterivorous Green Alga Reveals Evolutionary Causalities and Consequences of Phago-Mixotrophic Mode of Nutrition.</title>
        <authorList>
            <person name="Burns J.A."/>
            <person name="Paasch A."/>
            <person name="Narechania A."/>
            <person name="Kim E."/>
        </authorList>
    </citation>
    <scope>NUCLEOTIDE SEQUENCE [LARGE SCALE GENOMIC DNA]</scope>
    <source>
        <strain evidence="7 8">PLY_AMNH</strain>
    </source>
</reference>
<feature type="domain" description="O-methyltransferase dimerisation" evidence="6">
    <location>
        <begin position="87"/>
        <end position="136"/>
    </location>
</feature>
<feature type="domain" description="O-methyltransferase C-terminal" evidence="5">
    <location>
        <begin position="211"/>
        <end position="434"/>
    </location>
</feature>
<dbReference type="CDD" id="cd00090">
    <property type="entry name" value="HTH_ARSR"/>
    <property type="match status" value="1"/>
</dbReference>
<dbReference type="InterPro" id="IPR016461">
    <property type="entry name" value="COMT-like"/>
</dbReference>
<evidence type="ECO:0008006" key="9">
    <source>
        <dbReference type="Google" id="ProtNLM"/>
    </source>
</evidence>
<evidence type="ECO:0000256" key="1">
    <source>
        <dbReference type="ARBA" id="ARBA00022603"/>
    </source>
</evidence>
<evidence type="ECO:0000256" key="4">
    <source>
        <dbReference type="SAM" id="MobiDB-lite"/>
    </source>
</evidence>
<dbReference type="PROSITE" id="PS51683">
    <property type="entry name" value="SAM_OMT_II"/>
    <property type="match status" value="1"/>
</dbReference>
<dbReference type="Pfam" id="PF08100">
    <property type="entry name" value="Dimerisation"/>
    <property type="match status" value="1"/>
</dbReference>
<dbReference type="EMBL" id="LGRX02033747">
    <property type="protein sequence ID" value="KAK3240068.1"/>
    <property type="molecule type" value="Genomic_DNA"/>
</dbReference>
<dbReference type="InterPro" id="IPR036390">
    <property type="entry name" value="WH_DNA-bd_sf"/>
</dbReference>
<dbReference type="Gene3D" id="1.10.287.1350">
    <property type="match status" value="1"/>
</dbReference>
<dbReference type="Gene3D" id="1.10.10.10">
    <property type="entry name" value="Winged helix-like DNA-binding domain superfamily/Winged helix DNA-binding domain"/>
    <property type="match status" value="1"/>
</dbReference>
<dbReference type="SUPFAM" id="SSF53335">
    <property type="entry name" value="S-adenosyl-L-methionine-dependent methyltransferases"/>
    <property type="match status" value="1"/>
</dbReference>
<dbReference type="GO" id="GO:0046983">
    <property type="term" value="F:protein dimerization activity"/>
    <property type="evidence" value="ECO:0007669"/>
    <property type="project" value="InterPro"/>
</dbReference>
<dbReference type="SUPFAM" id="SSF46785">
    <property type="entry name" value="Winged helix' DNA-binding domain"/>
    <property type="match status" value="1"/>
</dbReference>
<comment type="caution">
    <text evidence="7">The sequence shown here is derived from an EMBL/GenBank/DDBJ whole genome shotgun (WGS) entry which is preliminary data.</text>
</comment>
<dbReference type="InterPro" id="IPR001077">
    <property type="entry name" value="COMT_C"/>
</dbReference>
<sequence length="460" mass="49771">MTSFHLNTSFYSVPLSTLHRPRPVRRASQRSLLHKVVDSESTPRNDAPQPVERNASKRDWAVQFVESNANVRRALAFPVAFVSSSNWLAQAIYVATKLRVPDALADGPLTVAELAEIVGADPGALGRLVRSLAGQGPIPGLFVEVFDSPFGGLPLPAPPTPFPFPWQPASPPEELKRKYALTPLGAMLREDGVDSIRPWTLFSGEELGRGWDGLLHAVRTGSPAFGKAQGGDTADLDFWEYMERFPDAGATFDSSMQALSAYAVSTGEAANQYDWAAGNPNFTVVDVGGGTGALIASILSANTKARGILFDQEQVIAGASSVLCEAGVDRRTELVSGSFFDQGLIPTEEDVYVMKNIIHDWDDHSSVQILRRVAEAMRPDSRLVLLEVVRSARAGYEPWNMDFADFYDLNMLVTVGGKERSRAEWQALLDAAGLQLTEISGTTFAGSLCAIEAQLGSTTQ</sequence>